<evidence type="ECO:0000313" key="1">
    <source>
        <dbReference type="EMBL" id="DAG03415.1"/>
    </source>
</evidence>
<reference evidence="1" key="1">
    <citation type="journal article" date="2021" name="Proc. Natl. Acad. Sci. U.S.A.">
        <title>A Catalog of Tens of Thousands of Viruses from Human Metagenomes Reveals Hidden Associations with Chronic Diseases.</title>
        <authorList>
            <person name="Tisza M.J."/>
            <person name="Buck C.B."/>
        </authorList>
    </citation>
    <scope>NUCLEOTIDE SEQUENCE</scope>
    <source>
        <strain evidence="1">CtUml7</strain>
    </source>
</reference>
<sequence length="262" mass="30790">MDIRDYSNVEVVYPMGHGLTEMYRLQKELLNSYVKIEGLPQYPVDVNLKSSQILIKDFVGRVIEELGEGYESYDELMMQFSRGDTRDKMMPFLQNFNEECSDALHFWLELLIYSGIEEEDIRKFCEAEEDDDTLDLLLRSGAKMAKAVLGKVYCPGYKVISGPITDEFMRGGNLLGVERDQKMCQLLWRATYKFQIARNCLKNKPWKQTQMMTDESTYRLRLMEGTIYMFGFFAFSGMTARSLHHIYYKKNLVNQFRIKSRY</sequence>
<dbReference type="EMBL" id="BK016230">
    <property type="protein sequence ID" value="DAG03415.1"/>
    <property type="molecule type" value="Genomic_DNA"/>
</dbReference>
<protein>
    <submittedName>
        <fullName evidence="1">dUTPase</fullName>
    </submittedName>
</protein>
<proteinExistence type="predicted"/>
<accession>A0A8S5V9Y2</accession>
<name>A0A8S5V9Y2_9CAUD</name>
<organism evidence="1">
    <name type="scientific">Ackermannviridae sp. ctUml7</name>
    <dbReference type="NCBI Taxonomy" id="2825753"/>
    <lineage>
        <taxon>Viruses</taxon>
        <taxon>Duplodnaviria</taxon>
        <taxon>Heunggongvirae</taxon>
        <taxon>Uroviricota</taxon>
        <taxon>Caudoviricetes</taxon>
        <taxon>Pantevenvirales</taxon>
        <taxon>Ackermannviridae</taxon>
    </lineage>
</organism>